<accession>A0A0D5D8M9</accession>
<dbReference type="Proteomes" id="UP000029590">
    <property type="component" value="Unassembled WGS sequence"/>
</dbReference>
<dbReference type="AlphaFoldDB" id="A0A095FB96"/>
<reference evidence="3 5" key="1">
    <citation type="submission" date="2014-04" db="EMBL/GenBank/DDBJ databases">
        <authorList>
            <person name="Bishop-Lilly K.A."/>
            <person name="Broomall S.M."/>
            <person name="Chain P.S."/>
            <person name="Chertkov O."/>
            <person name="Coyne S.R."/>
            <person name="Daligault H.E."/>
            <person name="Davenport K.W."/>
            <person name="Erkkila T."/>
            <person name="Frey K.G."/>
            <person name="Gibbons H.S."/>
            <person name="Gu W."/>
            <person name="Jaissle J."/>
            <person name="Johnson S.L."/>
            <person name="Koroleva G.I."/>
            <person name="Ladner J.T."/>
            <person name="Lo C.-C."/>
            <person name="Minogue T.D."/>
            <person name="Munk C."/>
            <person name="Palacios G.F."/>
            <person name="Redden C.L."/>
            <person name="Rosenzweig C.N."/>
            <person name="Scholz M.B."/>
            <person name="Teshima H."/>
            <person name="Xu Y."/>
        </authorList>
    </citation>
    <scope>NUCLEOTIDE SEQUENCE [LARGE SCALE GENOMIC DNA]</scope>
    <source>
        <strain evidence="3">Gladioli</strain>
        <strain evidence="5">gladioli</strain>
    </source>
</reference>
<accession>A0A095FB96</accession>
<proteinExistence type="predicted"/>
<dbReference type="Proteomes" id="UP000220629">
    <property type="component" value="Unassembled WGS sequence"/>
</dbReference>
<dbReference type="KEGG" id="bgo:BM43_6920"/>
<feature type="compositionally biased region" description="Basic and acidic residues" evidence="1">
    <location>
        <begin position="65"/>
        <end position="77"/>
    </location>
</feature>
<reference evidence="4" key="3">
    <citation type="submission" date="2017-09" db="EMBL/GenBank/DDBJ databases">
        <title>FDA dAtabase for Regulatory Grade micrObial Sequences (FDA-ARGOS): Supporting development and validation of Infectious Disease Dx tests.</title>
        <authorList>
            <person name="Minogue T."/>
            <person name="Wolcott M."/>
            <person name="Wasieloski L."/>
            <person name="Aguilar W."/>
            <person name="Moore D."/>
            <person name="Tallon L.J."/>
            <person name="Sadzewicz L."/>
            <person name="Ott S."/>
            <person name="Zhao X."/>
            <person name="Nagaraj S."/>
            <person name="Vavikolanu K."/>
            <person name="Aluvathingal J."/>
            <person name="Nadendla S."/>
            <person name="Sichtig H."/>
        </authorList>
    </citation>
    <scope>NUCLEOTIDE SEQUENCE</scope>
    <source>
        <strain evidence="4">FDAARGOS_390</strain>
    </source>
</reference>
<dbReference type="EMBL" id="PDDY01000001">
    <property type="protein sequence ID" value="PEH41278.1"/>
    <property type="molecule type" value="Genomic_DNA"/>
</dbReference>
<protein>
    <recommendedName>
        <fullName evidence="7">TB domain-containing protein</fullName>
    </recommendedName>
</protein>
<dbReference type="RefSeq" id="WP_025101773.1">
    <property type="nucleotide sequence ID" value="NZ_CADEPO010000007.1"/>
</dbReference>
<gene>
    <name evidence="4" type="ORF">CRM94_03375</name>
    <name evidence="3" type="ORF">DM48_847</name>
</gene>
<feature type="signal peptide" evidence="2">
    <location>
        <begin position="1"/>
        <end position="25"/>
    </location>
</feature>
<dbReference type="GeneID" id="66462205"/>
<sequence length="77" mass="8133">MSKLGKIVLIALASGLLIGGNAANAAAKAFCYYHHNCPDDGKLPKNGPPEQYTKQQCKNGGGKSWGDDPKSCENVNK</sequence>
<feature type="chain" id="PRO_5011844067" description="TB domain-containing protein" evidence="2">
    <location>
        <begin position="26"/>
        <end position="77"/>
    </location>
</feature>
<evidence type="ECO:0000313" key="5">
    <source>
        <dbReference type="Proteomes" id="UP000029590"/>
    </source>
</evidence>
<dbReference type="OrthoDB" id="9020719at2"/>
<evidence type="ECO:0000313" key="3">
    <source>
        <dbReference type="EMBL" id="KGC14230.1"/>
    </source>
</evidence>
<reference evidence="6" key="2">
    <citation type="submission" date="2017-09" db="EMBL/GenBank/DDBJ databases">
        <title>FDA dAtabase for Regulatory Grade micrObial Sequences (FDA-ARGOS): Supporting development and validation of Infectious Disease Dx tests.</title>
        <authorList>
            <person name="Minogue T."/>
            <person name="Wolcott M."/>
            <person name="Wasieloski L."/>
            <person name="Aguilar W."/>
            <person name="Moore D."/>
            <person name="Tallon L."/>
            <person name="Sadzewicz L."/>
            <person name="Ott S."/>
            <person name="Zhao X."/>
            <person name="Nagaraj S."/>
            <person name="Vavikolanu K."/>
            <person name="Aluvathingal J."/>
            <person name="Nadendla S."/>
            <person name="Sichtig H."/>
        </authorList>
    </citation>
    <scope>NUCLEOTIDE SEQUENCE [LARGE SCALE GENOMIC DNA]</scope>
    <source>
        <strain evidence="6">FDAARGOS_390</strain>
    </source>
</reference>
<dbReference type="EMBL" id="JPGG01000016">
    <property type="protein sequence ID" value="KGC14230.1"/>
    <property type="molecule type" value="Genomic_DNA"/>
</dbReference>
<evidence type="ECO:0008006" key="7">
    <source>
        <dbReference type="Google" id="ProtNLM"/>
    </source>
</evidence>
<organism evidence="4 6">
    <name type="scientific">Burkholderia gladioli</name>
    <name type="common">Pseudomonas marginata</name>
    <name type="synonym">Phytomonas marginata</name>
    <dbReference type="NCBI Taxonomy" id="28095"/>
    <lineage>
        <taxon>Bacteria</taxon>
        <taxon>Pseudomonadati</taxon>
        <taxon>Pseudomonadota</taxon>
        <taxon>Betaproteobacteria</taxon>
        <taxon>Burkholderiales</taxon>
        <taxon>Burkholderiaceae</taxon>
        <taxon>Burkholderia</taxon>
    </lineage>
</organism>
<comment type="caution">
    <text evidence="4">The sequence shown here is derived from an EMBL/GenBank/DDBJ whole genome shotgun (WGS) entry which is preliminary data.</text>
</comment>
<evidence type="ECO:0000256" key="1">
    <source>
        <dbReference type="SAM" id="MobiDB-lite"/>
    </source>
</evidence>
<evidence type="ECO:0000313" key="6">
    <source>
        <dbReference type="Proteomes" id="UP000220629"/>
    </source>
</evidence>
<name>A0A095FB96_BURGA</name>
<keyword evidence="2" id="KW-0732">Signal</keyword>
<evidence type="ECO:0000256" key="2">
    <source>
        <dbReference type="SAM" id="SignalP"/>
    </source>
</evidence>
<evidence type="ECO:0000313" key="4">
    <source>
        <dbReference type="EMBL" id="PEH41278.1"/>
    </source>
</evidence>
<feature type="region of interest" description="Disordered" evidence="1">
    <location>
        <begin position="43"/>
        <end position="77"/>
    </location>
</feature>